<gene>
    <name evidence="2" type="ORF">GSF22_17205</name>
</gene>
<sequence>MAKFLRNVLAATALAVAAGTVVAATPAQAIPYPGTNESITYTYFSDSSKTVQVGMWVYGNCLEDFQYGQKTAYYTITRTTCNDPSW</sequence>
<keyword evidence="3" id="KW-1185">Reference proteome</keyword>
<evidence type="ECO:0000313" key="3">
    <source>
        <dbReference type="Proteomes" id="UP000823521"/>
    </source>
</evidence>
<accession>A0ABS3VT45</accession>
<dbReference type="RefSeq" id="WP_208814630.1">
    <property type="nucleotide sequence ID" value="NZ_WVUH01000142.1"/>
</dbReference>
<feature type="chain" id="PRO_5045559276" evidence="1">
    <location>
        <begin position="24"/>
        <end position="86"/>
    </location>
</feature>
<name>A0ABS3VT45_MICEH</name>
<proteinExistence type="predicted"/>
<evidence type="ECO:0000313" key="2">
    <source>
        <dbReference type="EMBL" id="MBO4207727.1"/>
    </source>
</evidence>
<dbReference type="EMBL" id="WVUH01000142">
    <property type="protein sequence ID" value="MBO4207727.1"/>
    <property type="molecule type" value="Genomic_DNA"/>
</dbReference>
<protein>
    <submittedName>
        <fullName evidence="2">Uncharacterized protein</fullName>
    </submittedName>
</protein>
<keyword evidence="1" id="KW-0732">Signal</keyword>
<comment type="caution">
    <text evidence="2">The sequence shown here is derived from an EMBL/GenBank/DDBJ whole genome shotgun (WGS) entry which is preliminary data.</text>
</comment>
<feature type="signal peptide" evidence="1">
    <location>
        <begin position="1"/>
        <end position="23"/>
    </location>
</feature>
<dbReference type="Proteomes" id="UP000823521">
    <property type="component" value="Unassembled WGS sequence"/>
</dbReference>
<organism evidence="2 3">
    <name type="scientific">Micromonospora echinofusca</name>
    <dbReference type="NCBI Taxonomy" id="47858"/>
    <lineage>
        <taxon>Bacteria</taxon>
        <taxon>Bacillati</taxon>
        <taxon>Actinomycetota</taxon>
        <taxon>Actinomycetes</taxon>
        <taxon>Micromonosporales</taxon>
        <taxon>Micromonosporaceae</taxon>
        <taxon>Micromonospora</taxon>
    </lineage>
</organism>
<reference evidence="2 3" key="1">
    <citation type="submission" date="2019-12" db="EMBL/GenBank/DDBJ databases">
        <title>Whole genome sequencing of endophytic Actinobacterium Micromonospora sp. MPMI6T.</title>
        <authorList>
            <person name="Evv R."/>
            <person name="Podile A.R."/>
        </authorList>
    </citation>
    <scope>NUCLEOTIDE SEQUENCE [LARGE SCALE GENOMIC DNA]</scope>
    <source>
        <strain evidence="2 3">MPMI6</strain>
    </source>
</reference>
<evidence type="ECO:0000256" key="1">
    <source>
        <dbReference type="SAM" id="SignalP"/>
    </source>
</evidence>